<gene>
    <name evidence="1" type="ORF">CR513_00037</name>
</gene>
<evidence type="ECO:0008006" key="3">
    <source>
        <dbReference type="Google" id="ProtNLM"/>
    </source>
</evidence>
<dbReference type="Proteomes" id="UP000257109">
    <property type="component" value="Unassembled WGS sequence"/>
</dbReference>
<reference evidence="1" key="1">
    <citation type="submission" date="2018-05" db="EMBL/GenBank/DDBJ databases">
        <title>Draft genome of Mucuna pruriens seed.</title>
        <authorList>
            <person name="Nnadi N.E."/>
            <person name="Vos R."/>
            <person name="Hasami M.H."/>
            <person name="Devisetty U.K."/>
            <person name="Aguiy J.C."/>
        </authorList>
    </citation>
    <scope>NUCLEOTIDE SEQUENCE [LARGE SCALE GENOMIC DNA]</scope>
    <source>
        <strain evidence="1">JCA_2017</strain>
    </source>
</reference>
<keyword evidence="2" id="KW-1185">Reference proteome</keyword>
<proteinExistence type="predicted"/>
<accession>A0A371III6</accession>
<sequence>MPYLDLQTSKLDNLGSPRKLRRRYKTFLHIVKPMSACVHIFKLILENHNRYLKGTTNLGLCFKKSDKYRLVGYKDSNYARDRIERKASVEVATSLEPT</sequence>
<organism evidence="1 2">
    <name type="scientific">Mucuna pruriens</name>
    <name type="common">Velvet bean</name>
    <name type="synonym">Dolichos pruriens</name>
    <dbReference type="NCBI Taxonomy" id="157652"/>
    <lineage>
        <taxon>Eukaryota</taxon>
        <taxon>Viridiplantae</taxon>
        <taxon>Streptophyta</taxon>
        <taxon>Embryophyta</taxon>
        <taxon>Tracheophyta</taxon>
        <taxon>Spermatophyta</taxon>
        <taxon>Magnoliopsida</taxon>
        <taxon>eudicotyledons</taxon>
        <taxon>Gunneridae</taxon>
        <taxon>Pentapetalae</taxon>
        <taxon>rosids</taxon>
        <taxon>fabids</taxon>
        <taxon>Fabales</taxon>
        <taxon>Fabaceae</taxon>
        <taxon>Papilionoideae</taxon>
        <taxon>50 kb inversion clade</taxon>
        <taxon>NPAAA clade</taxon>
        <taxon>indigoferoid/millettioid clade</taxon>
        <taxon>Phaseoleae</taxon>
        <taxon>Mucuna</taxon>
    </lineage>
</organism>
<evidence type="ECO:0000313" key="1">
    <source>
        <dbReference type="EMBL" id="RDY14829.1"/>
    </source>
</evidence>
<name>A0A371III6_MUCPR</name>
<evidence type="ECO:0000313" key="2">
    <source>
        <dbReference type="Proteomes" id="UP000257109"/>
    </source>
</evidence>
<comment type="caution">
    <text evidence="1">The sequence shown here is derived from an EMBL/GenBank/DDBJ whole genome shotgun (WGS) entry which is preliminary data.</text>
</comment>
<dbReference type="AlphaFoldDB" id="A0A371III6"/>
<protein>
    <recommendedName>
        <fullName evidence="3">Mitochondrial protein</fullName>
    </recommendedName>
</protein>
<dbReference type="OrthoDB" id="1408760at2759"/>
<dbReference type="EMBL" id="QJKJ01000007">
    <property type="protein sequence ID" value="RDY14829.1"/>
    <property type="molecule type" value="Genomic_DNA"/>
</dbReference>
<feature type="non-terminal residue" evidence="1">
    <location>
        <position position="1"/>
    </location>
</feature>